<evidence type="ECO:0000256" key="3">
    <source>
        <dbReference type="ARBA" id="ARBA00022982"/>
    </source>
</evidence>
<accession>A0AB34JWJ9</accession>
<dbReference type="InterPro" id="IPR002109">
    <property type="entry name" value="Glutaredoxin"/>
</dbReference>
<dbReference type="Proteomes" id="UP001515480">
    <property type="component" value="Unassembled WGS sequence"/>
</dbReference>
<dbReference type="AlphaFoldDB" id="A0AB34JWJ9"/>
<gene>
    <name evidence="7" type="ORF">AB1Y20_020145</name>
</gene>
<keyword evidence="8" id="KW-1185">Reference proteome</keyword>
<evidence type="ECO:0000313" key="7">
    <source>
        <dbReference type="EMBL" id="KAL1525282.1"/>
    </source>
</evidence>
<evidence type="ECO:0000256" key="4">
    <source>
        <dbReference type="ARBA" id="ARBA00023157"/>
    </source>
</evidence>
<protein>
    <recommendedName>
        <fullName evidence="6">Glutaredoxin domain-containing protein</fullName>
    </recommendedName>
</protein>
<dbReference type="InterPro" id="IPR014025">
    <property type="entry name" value="Glutaredoxin_subgr"/>
</dbReference>
<dbReference type="GO" id="GO:0005739">
    <property type="term" value="C:mitochondrion"/>
    <property type="evidence" value="ECO:0007669"/>
    <property type="project" value="TreeGrafter"/>
</dbReference>
<evidence type="ECO:0000256" key="5">
    <source>
        <dbReference type="ARBA" id="ARBA00023284"/>
    </source>
</evidence>
<comment type="caution">
    <text evidence="7">The sequence shown here is derived from an EMBL/GenBank/DDBJ whole genome shotgun (WGS) entry which is preliminary data.</text>
</comment>
<reference evidence="7 8" key="1">
    <citation type="journal article" date="2024" name="Science">
        <title>Giant polyketide synthase enzymes in the biosynthesis of giant marine polyether toxins.</title>
        <authorList>
            <person name="Fallon T.R."/>
            <person name="Shende V.V."/>
            <person name="Wierzbicki I.H."/>
            <person name="Pendleton A.L."/>
            <person name="Watervoot N.F."/>
            <person name="Auber R.P."/>
            <person name="Gonzalez D.J."/>
            <person name="Wisecaver J.H."/>
            <person name="Moore B.S."/>
        </authorList>
    </citation>
    <scope>NUCLEOTIDE SEQUENCE [LARGE SCALE GENOMIC DNA]</scope>
    <source>
        <strain evidence="7 8">12B1</strain>
    </source>
</reference>
<feature type="domain" description="Glutaredoxin" evidence="6">
    <location>
        <begin position="98"/>
        <end position="160"/>
    </location>
</feature>
<dbReference type="PROSITE" id="PS51354">
    <property type="entry name" value="GLUTAREDOXIN_2"/>
    <property type="match status" value="1"/>
</dbReference>
<dbReference type="PRINTS" id="PR00160">
    <property type="entry name" value="GLUTAREDOXIN"/>
</dbReference>
<evidence type="ECO:0000259" key="6">
    <source>
        <dbReference type="Pfam" id="PF00462"/>
    </source>
</evidence>
<dbReference type="Gene3D" id="3.40.30.10">
    <property type="entry name" value="Glutaredoxin"/>
    <property type="match status" value="1"/>
</dbReference>
<name>A0AB34JWJ9_PRYPA</name>
<keyword evidence="5" id="KW-0676">Redox-active center</keyword>
<dbReference type="InterPro" id="IPR036249">
    <property type="entry name" value="Thioredoxin-like_sf"/>
</dbReference>
<keyword evidence="4" id="KW-1015">Disulfide bond</keyword>
<proteinExistence type="inferred from homology"/>
<evidence type="ECO:0000256" key="2">
    <source>
        <dbReference type="ARBA" id="ARBA00022448"/>
    </source>
</evidence>
<evidence type="ECO:0000313" key="8">
    <source>
        <dbReference type="Proteomes" id="UP001515480"/>
    </source>
</evidence>
<dbReference type="PANTHER" id="PTHR46679:SF1">
    <property type="entry name" value="GLUTAREDOXIN-2, MITOCHONDRIAL"/>
    <property type="match status" value="1"/>
</dbReference>
<keyword evidence="2" id="KW-0813">Transport</keyword>
<sequence length="202" mass="20945">MTGLVLLVGSISFNARAPPLRHASATTGAYALCVRHALPRASSAPSPLEELQARFELFSEGKRAGGFKQGVAEAIAGKFDRDAVAAEVQTLAASAPLVLFTWEASPSCKKALKLLAIARATPKIVRLDDPWDEGNKKRAALGRLTGKSSVPSIWIGGKYIGGCEDGPSPEAPGLVPMAFAGTLLPALEAAGALQQKPSLSSS</sequence>
<evidence type="ECO:0000256" key="1">
    <source>
        <dbReference type="ARBA" id="ARBA00007787"/>
    </source>
</evidence>
<dbReference type="PANTHER" id="PTHR46679">
    <property type="match status" value="1"/>
</dbReference>
<dbReference type="EMBL" id="JBGBPQ010000004">
    <property type="protein sequence ID" value="KAL1525282.1"/>
    <property type="molecule type" value="Genomic_DNA"/>
</dbReference>
<keyword evidence="3" id="KW-0249">Electron transport</keyword>
<dbReference type="GO" id="GO:0015035">
    <property type="term" value="F:protein-disulfide reductase activity"/>
    <property type="evidence" value="ECO:0007669"/>
    <property type="project" value="TreeGrafter"/>
</dbReference>
<dbReference type="Pfam" id="PF00462">
    <property type="entry name" value="Glutaredoxin"/>
    <property type="match status" value="1"/>
</dbReference>
<comment type="similarity">
    <text evidence="1">Belongs to the glutaredoxin family.</text>
</comment>
<organism evidence="7 8">
    <name type="scientific">Prymnesium parvum</name>
    <name type="common">Toxic golden alga</name>
    <dbReference type="NCBI Taxonomy" id="97485"/>
    <lineage>
        <taxon>Eukaryota</taxon>
        <taxon>Haptista</taxon>
        <taxon>Haptophyta</taxon>
        <taxon>Prymnesiophyceae</taxon>
        <taxon>Prymnesiales</taxon>
        <taxon>Prymnesiaceae</taxon>
        <taxon>Prymnesium</taxon>
    </lineage>
</organism>
<dbReference type="SUPFAM" id="SSF52833">
    <property type="entry name" value="Thioredoxin-like"/>
    <property type="match status" value="1"/>
</dbReference>